<evidence type="ECO:0000256" key="1">
    <source>
        <dbReference type="SAM" id="MobiDB-lite"/>
    </source>
</evidence>
<dbReference type="Proteomes" id="UP000315677">
    <property type="component" value="Unassembled WGS sequence"/>
</dbReference>
<gene>
    <name evidence="3" type="ORF">FB558_6556</name>
</gene>
<sequence length="215" mass="22412">MISMTRSGLAAMSVVAVTMLSVAGCGTDEVVGSPNSSDVAPQAQPAGPTAQVPAGAPGGRYAYVDGLCRQIDFSTVEEILPFSGEMDQSGHHSRPYSVAKCFSENAPRDETIAAGSTRVEAQWLPTPRLAAAEYENKLPVFSGDAAGLIELPGRWERATLANGNGVSTTAASLLVHDSNLVIEVELAFSMVEAENQAATAVQRVAESIFALSGDR</sequence>
<feature type="chain" id="PRO_5039608134" description="DUF3558 domain-containing protein" evidence="2">
    <location>
        <begin position="24"/>
        <end position="215"/>
    </location>
</feature>
<evidence type="ECO:0000256" key="2">
    <source>
        <dbReference type="SAM" id="SignalP"/>
    </source>
</evidence>
<dbReference type="PROSITE" id="PS51257">
    <property type="entry name" value="PROKAR_LIPOPROTEIN"/>
    <property type="match status" value="1"/>
</dbReference>
<feature type="signal peptide" evidence="2">
    <location>
        <begin position="1"/>
        <end position="23"/>
    </location>
</feature>
<proteinExistence type="predicted"/>
<name>A0A543DAG2_9PSEU</name>
<dbReference type="AlphaFoldDB" id="A0A543DAG2"/>
<dbReference type="EMBL" id="VFPA01000004">
    <property type="protein sequence ID" value="TQM06306.1"/>
    <property type="molecule type" value="Genomic_DNA"/>
</dbReference>
<evidence type="ECO:0000313" key="3">
    <source>
        <dbReference type="EMBL" id="TQM06306.1"/>
    </source>
</evidence>
<feature type="compositionally biased region" description="Low complexity" evidence="1">
    <location>
        <begin position="40"/>
        <end position="55"/>
    </location>
</feature>
<evidence type="ECO:0008006" key="5">
    <source>
        <dbReference type="Google" id="ProtNLM"/>
    </source>
</evidence>
<feature type="region of interest" description="Disordered" evidence="1">
    <location>
        <begin position="31"/>
        <end position="55"/>
    </location>
</feature>
<accession>A0A543DAG2</accession>
<keyword evidence="4" id="KW-1185">Reference proteome</keyword>
<evidence type="ECO:0000313" key="4">
    <source>
        <dbReference type="Proteomes" id="UP000315677"/>
    </source>
</evidence>
<protein>
    <recommendedName>
        <fullName evidence="5">DUF3558 domain-containing protein</fullName>
    </recommendedName>
</protein>
<comment type="caution">
    <text evidence="3">The sequence shown here is derived from an EMBL/GenBank/DDBJ whole genome shotgun (WGS) entry which is preliminary data.</text>
</comment>
<reference evidence="3 4" key="1">
    <citation type="submission" date="2019-06" db="EMBL/GenBank/DDBJ databases">
        <title>Sequencing the genomes of 1000 actinobacteria strains.</title>
        <authorList>
            <person name="Klenk H.-P."/>
        </authorList>
    </citation>
    <scope>NUCLEOTIDE SEQUENCE [LARGE SCALE GENOMIC DNA]</scope>
    <source>
        <strain evidence="3 4">DSM 45301</strain>
    </source>
</reference>
<keyword evidence="2" id="KW-0732">Signal</keyword>
<organism evidence="3 4">
    <name type="scientific">Pseudonocardia kunmingensis</name>
    <dbReference type="NCBI Taxonomy" id="630975"/>
    <lineage>
        <taxon>Bacteria</taxon>
        <taxon>Bacillati</taxon>
        <taxon>Actinomycetota</taxon>
        <taxon>Actinomycetes</taxon>
        <taxon>Pseudonocardiales</taxon>
        <taxon>Pseudonocardiaceae</taxon>
        <taxon>Pseudonocardia</taxon>
    </lineage>
</organism>